<dbReference type="NCBIfam" id="TIGR01730">
    <property type="entry name" value="RND_mfp"/>
    <property type="match status" value="1"/>
</dbReference>
<accession>A0A7X0JR40</accession>
<dbReference type="PROSITE" id="PS51257">
    <property type="entry name" value="PROKAR_LIPOPROTEIN"/>
    <property type="match status" value="1"/>
</dbReference>
<proteinExistence type="inferred from homology"/>
<dbReference type="GO" id="GO:0015562">
    <property type="term" value="F:efflux transmembrane transporter activity"/>
    <property type="evidence" value="ECO:0007669"/>
    <property type="project" value="TreeGrafter"/>
</dbReference>
<feature type="domain" description="CusB-like beta-barrel" evidence="3">
    <location>
        <begin position="219"/>
        <end position="288"/>
    </location>
</feature>
<dbReference type="Pfam" id="PF25973">
    <property type="entry name" value="BSH_CzcB"/>
    <property type="match status" value="1"/>
</dbReference>
<comment type="caution">
    <text evidence="5">The sequence shown here is derived from an EMBL/GenBank/DDBJ whole genome shotgun (WGS) entry which is preliminary data.</text>
</comment>
<gene>
    <name evidence="5" type="ORF">HNR48_000109</name>
</gene>
<evidence type="ECO:0000256" key="2">
    <source>
        <dbReference type="SAM" id="MobiDB-lite"/>
    </source>
</evidence>
<sequence>MGFIRFLQQNTLPIKRSGIALAAAALIAGCSEQLETQQAVPPKAIKYFSVGEESSGSVRKVTGIVEPSDKTDLSFRVDGKVSNVLVKQGDLVSKDQVLAELDPKDYRTSLSSAQAQLNQARAEQQNSSSELKRNQQLFAKKLVAQATIDKLQAAADAANSQVKVAEDRVQEANRNLERTKLRAPFAGTINTRTLEPFQSVQSGNTVFQLQGDTGFKIKVPAAESMMPYIEYGQLVSSDFPAVPGLSLEGQVSSIGSQVEAGSSFPVKVQLSGDTSNIRAGMTANVTFSFRAENQETPIYMIPVSALSESNVNKDDNRFAGVLLFNPETSLLEKREIELGDLRDNSVEVIKGLNKGDKIASAGLPFLFAGQEVTLWEPEWRQEQ</sequence>
<evidence type="ECO:0000259" key="3">
    <source>
        <dbReference type="Pfam" id="PF25954"/>
    </source>
</evidence>
<dbReference type="InterPro" id="IPR058647">
    <property type="entry name" value="BSH_CzcB-like"/>
</dbReference>
<reference evidence="5 6" key="1">
    <citation type="submission" date="2020-08" db="EMBL/GenBank/DDBJ databases">
        <title>Genomic Encyclopedia of Type Strains, Phase IV (KMG-IV): sequencing the most valuable type-strain genomes for metagenomic binning, comparative biology and taxonomic classification.</title>
        <authorList>
            <person name="Goeker M."/>
        </authorList>
    </citation>
    <scope>NUCLEOTIDE SEQUENCE [LARGE SCALE GENOMIC DNA]</scope>
    <source>
        <strain evidence="5 6">DSM 22368</strain>
    </source>
</reference>
<feature type="region of interest" description="Disordered" evidence="2">
    <location>
        <begin position="110"/>
        <end position="131"/>
    </location>
</feature>
<dbReference type="SUPFAM" id="SSF111369">
    <property type="entry name" value="HlyD-like secretion proteins"/>
    <property type="match status" value="1"/>
</dbReference>
<dbReference type="InterPro" id="IPR006143">
    <property type="entry name" value="RND_pump_MFP"/>
</dbReference>
<evidence type="ECO:0000313" key="5">
    <source>
        <dbReference type="EMBL" id="MBB6519831.1"/>
    </source>
</evidence>
<protein>
    <submittedName>
        <fullName evidence="5">RND family efflux transporter MFP subunit</fullName>
    </submittedName>
</protein>
<organism evidence="5 6">
    <name type="scientific">Pseudoteredinibacter isoporae</name>
    <dbReference type="NCBI Taxonomy" id="570281"/>
    <lineage>
        <taxon>Bacteria</taxon>
        <taxon>Pseudomonadati</taxon>
        <taxon>Pseudomonadota</taxon>
        <taxon>Gammaproteobacteria</taxon>
        <taxon>Cellvibrionales</taxon>
        <taxon>Cellvibrionaceae</taxon>
        <taxon>Pseudoteredinibacter</taxon>
    </lineage>
</organism>
<dbReference type="AlphaFoldDB" id="A0A7X0JR40"/>
<feature type="domain" description="CzcB-like barrel-sandwich hybrid" evidence="4">
    <location>
        <begin position="75"/>
        <end position="209"/>
    </location>
</feature>
<dbReference type="Gene3D" id="2.40.50.100">
    <property type="match status" value="1"/>
</dbReference>
<dbReference type="FunCoup" id="A0A7X0JR40">
    <property type="interactions" value="287"/>
</dbReference>
<evidence type="ECO:0000256" key="1">
    <source>
        <dbReference type="ARBA" id="ARBA00009477"/>
    </source>
</evidence>
<keyword evidence="6" id="KW-1185">Reference proteome</keyword>
<comment type="similarity">
    <text evidence="1">Belongs to the membrane fusion protein (MFP) (TC 8.A.1) family.</text>
</comment>
<evidence type="ECO:0000313" key="6">
    <source>
        <dbReference type="Proteomes" id="UP000528457"/>
    </source>
</evidence>
<dbReference type="PANTHER" id="PTHR30469:SF38">
    <property type="entry name" value="HLYD FAMILY SECRETION PROTEIN"/>
    <property type="match status" value="1"/>
</dbReference>
<dbReference type="InParanoid" id="A0A7X0JR40"/>
<dbReference type="Gene3D" id="2.40.30.170">
    <property type="match status" value="1"/>
</dbReference>
<dbReference type="Gene3D" id="2.40.420.20">
    <property type="match status" value="1"/>
</dbReference>
<dbReference type="EMBL" id="JACHHT010000001">
    <property type="protein sequence ID" value="MBB6519831.1"/>
    <property type="molecule type" value="Genomic_DNA"/>
</dbReference>
<dbReference type="Proteomes" id="UP000528457">
    <property type="component" value="Unassembled WGS sequence"/>
</dbReference>
<dbReference type="GO" id="GO:1990281">
    <property type="term" value="C:efflux pump complex"/>
    <property type="evidence" value="ECO:0007669"/>
    <property type="project" value="TreeGrafter"/>
</dbReference>
<dbReference type="PANTHER" id="PTHR30469">
    <property type="entry name" value="MULTIDRUG RESISTANCE PROTEIN MDTA"/>
    <property type="match status" value="1"/>
</dbReference>
<dbReference type="Gene3D" id="1.10.287.470">
    <property type="entry name" value="Helix hairpin bin"/>
    <property type="match status" value="1"/>
</dbReference>
<evidence type="ECO:0000259" key="4">
    <source>
        <dbReference type="Pfam" id="PF25973"/>
    </source>
</evidence>
<dbReference type="RefSeq" id="WP_166853040.1">
    <property type="nucleotide sequence ID" value="NZ_JAAONY010000001.1"/>
</dbReference>
<dbReference type="InterPro" id="IPR058792">
    <property type="entry name" value="Beta-barrel_RND_2"/>
</dbReference>
<dbReference type="Pfam" id="PF25954">
    <property type="entry name" value="Beta-barrel_RND_2"/>
    <property type="match status" value="1"/>
</dbReference>
<name>A0A7X0JR40_9GAMM</name>